<protein>
    <submittedName>
        <fullName evidence="1">ABC transporter permease subunit</fullName>
    </submittedName>
</protein>
<comment type="caution">
    <text evidence="1">The sequence shown here is derived from an EMBL/GenBank/DDBJ whole genome shotgun (WGS) entry which is preliminary data.</text>
</comment>
<name>A0ACC6V1U9_9CREN</name>
<evidence type="ECO:0000313" key="1">
    <source>
        <dbReference type="EMBL" id="MFB6491039.1"/>
    </source>
</evidence>
<dbReference type="EMBL" id="JZWT02000019">
    <property type="protein sequence ID" value="MFB6491039.1"/>
    <property type="molecule type" value="Genomic_DNA"/>
</dbReference>
<dbReference type="Proteomes" id="UP000033636">
    <property type="component" value="Unassembled WGS sequence"/>
</dbReference>
<organism evidence="1 2">
    <name type="scientific">Thermoproteus sp. AZ2</name>
    <dbReference type="NCBI Taxonomy" id="1609232"/>
    <lineage>
        <taxon>Archaea</taxon>
        <taxon>Thermoproteota</taxon>
        <taxon>Thermoprotei</taxon>
        <taxon>Thermoproteales</taxon>
        <taxon>Thermoproteaceae</taxon>
        <taxon>Thermoproteus</taxon>
    </lineage>
</organism>
<accession>A0ACC6V1U9</accession>
<gene>
    <name evidence="1" type="ORF">TU35_007350</name>
</gene>
<sequence>MSPLIILAAVLASTARVLGLILASIVTGWFLGYLAIKSKLFENAYTSLIGVFESVPVFSFFPVVLVLFVSGIGGYIGVELAADFLVLTAVVWNIWIGIYQAFKTVPQEMVEVAENLRLGFWGKMAKIYIPFSMPRIAANLLPSFADGFFYITVSEVFSVGASEYHVFGIGSLLAQLAANWGSPGFYSALAEALGLLGVIIAAAVYGIREFADYAAGKYAIDSAMPVRRAPIPPWLRRAAGAARGPLARLARYNARVAAWARRRQPLPPISYRERGYDKLLRPIGIAVAVGIVAAIAYGSVKTILAVPPGLWGQLFAETPQILLALAYDYARVAAISLLSLVLAITAGYYLATHHRAERVAIPAIQVFSAYPAPAYFPLIFAATAAAAYGALGYWANELYAVLLGFISTFYYVFYGFWMGLKAMPHEVWELMDNLGMGYWARIRRVVLPATLPYIIAGLSSTIDSAWGGLAIGEYWPGIADGKSLAVSTGLMRLITLATSSGDIALAAWASLLFGVVVVLFSIFFTRRLMDLARKKYVVEEAIFAA</sequence>
<proteinExistence type="predicted"/>
<evidence type="ECO:0000313" key="2">
    <source>
        <dbReference type="Proteomes" id="UP000033636"/>
    </source>
</evidence>
<reference evidence="1" key="1">
    <citation type="submission" date="2024-07" db="EMBL/GenBank/DDBJ databases">
        <title>Metagenome and Metagenome-Assembled Genomes of Archaea from a hot spring from the geothermal field of Los Azufres, Mexico.</title>
        <authorList>
            <person name="Marin-Paredes R."/>
            <person name="Martinez-Romero E."/>
            <person name="Servin-Garciduenas L.E."/>
        </authorList>
    </citation>
    <scope>NUCLEOTIDE SEQUENCE</scope>
</reference>